<dbReference type="PANTHER" id="PTHR23155">
    <property type="entry name" value="DISEASE RESISTANCE PROTEIN RP"/>
    <property type="match status" value="1"/>
</dbReference>
<keyword evidence="4" id="KW-0963">Cytoplasm</keyword>
<evidence type="ECO:0000256" key="5">
    <source>
        <dbReference type="ARBA" id="ARBA00022614"/>
    </source>
</evidence>
<keyword evidence="11" id="KW-0175">Coiled coil</keyword>
<dbReference type="InterPro" id="IPR058922">
    <property type="entry name" value="WHD_DRP"/>
</dbReference>
<keyword evidence="9" id="KW-0611">Plant defense</keyword>
<dbReference type="GO" id="GO:0005737">
    <property type="term" value="C:cytoplasm"/>
    <property type="evidence" value="ECO:0007669"/>
    <property type="project" value="UniProtKB-SubCell"/>
</dbReference>
<comment type="subcellular location">
    <subcellularLocation>
        <location evidence="2">Cytoplasm</location>
    </subcellularLocation>
</comment>
<evidence type="ECO:0000313" key="16">
    <source>
        <dbReference type="Proteomes" id="UP001190926"/>
    </source>
</evidence>
<evidence type="ECO:0000259" key="13">
    <source>
        <dbReference type="Pfam" id="PF23559"/>
    </source>
</evidence>
<proteinExistence type="inferred from homology"/>
<comment type="caution">
    <text evidence="15">The sequence shown here is derived from an EMBL/GenBank/DDBJ whole genome shotgun (WGS) entry which is preliminary data.</text>
</comment>
<evidence type="ECO:0000256" key="6">
    <source>
        <dbReference type="ARBA" id="ARBA00022667"/>
    </source>
</evidence>
<dbReference type="FunFam" id="1.10.10.10:FF:000322">
    <property type="entry name" value="Probable disease resistance protein At1g63360"/>
    <property type="match status" value="1"/>
</dbReference>
<dbReference type="Gene3D" id="1.10.10.10">
    <property type="entry name" value="Winged helix-like DNA-binding domain superfamily/Winged helix DNA-binding domain"/>
    <property type="match status" value="1"/>
</dbReference>
<dbReference type="InterPro" id="IPR055414">
    <property type="entry name" value="LRR_R13L4/SHOC2-like"/>
</dbReference>
<keyword evidence="6" id="KW-0381">Hypersensitive response</keyword>
<dbReference type="GO" id="GO:0043531">
    <property type="term" value="F:ADP binding"/>
    <property type="evidence" value="ECO:0007669"/>
    <property type="project" value="InterPro"/>
</dbReference>
<dbReference type="GO" id="GO:0009626">
    <property type="term" value="P:plant-type hypersensitive response"/>
    <property type="evidence" value="ECO:0007669"/>
    <property type="project" value="UniProtKB-KW"/>
</dbReference>
<sequence length="852" mass="97288">MAFNLESLITILQQILSPEQTRWILDDHNKPQLESLLQKAVSLKQIHEKSPVPKIESLESRIREAAHKAEDIIESHMVDQVLCSRPEEVRFTFSTADDDLQQVMQELDSAMEQVVKLVEGKKISTDSSSSSGASFSTDPSWKTVVVGIDEDLMQLKDRLSRMQSKLEIIPIVGMGGIGKTTLARKLYNDPLIVTRFEYCGWITISQDYNVRAILLGLLGCIIGKLSSELIGQKDHQLKDMVYKELYGRRYLIVLDDMWSTSSWDDMRWCFPDCNNGSRIVLTTRESGVAKYADSRSVQHQMQLLNKSDSWNLLNQIVFGEDDDCPDVLQGIGRKIVNDCGGLPLAINVIGGLLCNSERSRDAWEHIAKDVRVAIAETGDQFSNILSLSYNHLPNHLRPCFLYMGAFPEDHEIKASRLVRLWVAEGFLKENGEKSLEEEAEVYLKALVERNLVSVRRNKGNGKGKSYGIHDLLRDLCMRKADEEKFLHVKNARVQKLRILYSMRRVSAHTSYRIGDMFASAEFMSLARSFLCTGLMSREILSPIFFASRLLRVLDVFEMEFPEFPREILQLVNLRFLALSYKFGGLPSEISRLWNLQTLIARFEAFHFLPSQIWEMSELRHLKLKDTQFWIEYGYRKTFVQKKLQTISTVNLDHLISRGFLGYIPNIKNLGICCRFLPSSAVDLRHLHKLQTLKCSFDSPSEGDRSFVATLIFPSSLRKLSLCECAISHKVLTTLCALPDLEVLKLRKCVFDEDEEWDAATQGDAFGSLQFLLLESLNVVRWRADETNFPKLRQLVIRGCSRLEEIPCGIGEILTLQLIELDECSPSAVASARQIQEVQRSDYENYDLQLRIS</sequence>
<gene>
    <name evidence="15" type="ORF">C2S53_012808</name>
</gene>
<dbReference type="Gene3D" id="3.40.50.300">
    <property type="entry name" value="P-loop containing nucleotide triphosphate hydrolases"/>
    <property type="match status" value="1"/>
</dbReference>
<dbReference type="Proteomes" id="UP001190926">
    <property type="component" value="Unassembled WGS sequence"/>
</dbReference>
<evidence type="ECO:0000256" key="4">
    <source>
        <dbReference type="ARBA" id="ARBA00022490"/>
    </source>
</evidence>
<feature type="coiled-coil region" evidence="11">
    <location>
        <begin position="55"/>
        <end position="113"/>
    </location>
</feature>
<dbReference type="PANTHER" id="PTHR23155:SF1152">
    <property type="entry name" value="AAA+ ATPASE DOMAIN-CONTAINING PROTEIN"/>
    <property type="match status" value="1"/>
</dbReference>
<dbReference type="FunFam" id="3.40.50.300:FF:001091">
    <property type="entry name" value="Probable disease resistance protein At1g61300"/>
    <property type="match status" value="1"/>
</dbReference>
<dbReference type="Pfam" id="PF00931">
    <property type="entry name" value="NB-ARC"/>
    <property type="match status" value="1"/>
</dbReference>
<keyword evidence="7" id="KW-0677">Repeat</keyword>
<evidence type="ECO:0000256" key="1">
    <source>
        <dbReference type="ARBA" id="ARBA00002074"/>
    </source>
</evidence>
<dbReference type="Gene3D" id="3.80.10.10">
    <property type="entry name" value="Ribonuclease Inhibitor"/>
    <property type="match status" value="1"/>
</dbReference>
<comment type="function">
    <text evidence="1">Confers resistance to late blight (Phytophthora infestans) races carrying the avirulence gene Avr1. Resistance proteins guard the plant against pathogens that contain an appropriate avirulence protein via an indirect interaction with this avirulence protein. That triggers a defense system including the hypersensitive response, which restricts the pathogen growth.</text>
</comment>
<reference evidence="15 16" key="1">
    <citation type="journal article" date="2021" name="Nat. Commun.">
        <title>Incipient diploidization of the medicinal plant Perilla within 10,000 years.</title>
        <authorList>
            <person name="Zhang Y."/>
            <person name="Shen Q."/>
            <person name="Leng L."/>
            <person name="Zhang D."/>
            <person name="Chen S."/>
            <person name="Shi Y."/>
            <person name="Ning Z."/>
            <person name="Chen S."/>
        </authorList>
    </citation>
    <scope>NUCLEOTIDE SEQUENCE [LARGE SCALE GENOMIC DNA]</scope>
    <source>
        <strain evidence="16">cv. PC099</strain>
    </source>
</reference>
<dbReference type="SUPFAM" id="SSF52540">
    <property type="entry name" value="P-loop containing nucleoside triphosphate hydrolases"/>
    <property type="match status" value="1"/>
</dbReference>
<dbReference type="Gene3D" id="1.10.8.430">
    <property type="entry name" value="Helical domain of apoptotic protease-activating factors"/>
    <property type="match status" value="1"/>
</dbReference>
<organism evidence="15 16">
    <name type="scientific">Perilla frutescens var. hirtella</name>
    <name type="common">Perilla citriodora</name>
    <name type="synonym">Perilla setoyensis</name>
    <dbReference type="NCBI Taxonomy" id="608512"/>
    <lineage>
        <taxon>Eukaryota</taxon>
        <taxon>Viridiplantae</taxon>
        <taxon>Streptophyta</taxon>
        <taxon>Embryophyta</taxon>
        <taxon>Tracheophyta</taxon>
        <taxon>Spermatophyta</taxon>
        <taxon>Magnoliopsida</taxon>
        <taxon>eudicotyledons</taxon>
        <taxon>Gunneridae</taxon>
        <taxon>Pentapetalae</taxon>
        <taxon>asterids</taxon>
        <taxon>lamiids</taxon>
        <taxon>Lamiales</taxon>
        <taxon>Lamiaceae</taxon>
        <taxon>Nepetoideae</taxon>
        <taxon>Elsholtzieae</taxon>
        <taxon>Perilla</taxon>
    </lineage>
</organism>
<keyword evidence="16" id="KW-1185">Reference proteome</keyword>
<keyword evidence="10" id="KW-0067">ATP-binding</keyword>
<dbReference type="Gene3D" id="1.20.5.4130">
    <property type="match status" value="1"/>
</dbReference>
<dbReference type="EMBL" id="SDAM02000081">
    <property type="protein sequence ID" value="KAH6831933.1"/>
    <property type="molecule type" value="Genomic_DNA"/>
</dbReference>
<evidence type="ECO:0000259" key="14">
    <source>
        <dbReference type="Pfam" id="PF23598"/>
    </source>
</evidence>
<dbReference type="InterPro" id="IPR036388">
    <property type="entry name" value="WH-like_DNA-bd_sf"/>
</dbReference>
<dbReference type="GO" id="GO:0051607">
    <property type="term" value="P:defense response to virus"/>
    <property type="evidence" value="ECO:0007669"/>
    <property type="project" value="UniProtKB-ARBA"/>
</dbReference>
<evidence type="ECO:0000256" key="9">
    <source>
        <dbReference type="ARBA" id="ARBA00022821"/>
    </source>
</evidence>
<evidence type="ECO:0000256" key="3">
    <source>
        <dbReference type="ARBA" id="ARBA00008894"/>
    </source>
</evidence>
<evidence type="ECO:0000313" key="15">
    <source>
        <dbReference type="EMBL" id="KAH6831933.1"/>
    </source>
</evidence>
<dbReference type="InterPro" id="IPR044974">
    <property type="entry name" value="Disease_R_plants"/>
</dbReference>
<dbReference type="InterPro" id="IPR042197">
    <property type="entry name" value="Apaf_helical"/>
</dbReference>
<dbReference type="SUPFAM" id="SSF52058">
    <property type="entry name" value="L domain-like"/>
    <property type="match status" value="1"/>
</dbReference>
<feature type="domain" description="NB-ARC" evidence="12">
    <location>
        <begin position="150"/>
        <end position="321"/>
    </location>
</feature>
<dbReference type="Pfam" id="PF23559">
    <property type="entry name" value="WHD_DRP"/>
    <property type="match status" value="1"/>
</dbReference>
<evidence type="ECO:0000256" key="8">
    <source>
        <dbReference type="ARBA" id="ARBA00022741"/>
    </source>
</evidence>
<keyword evidence="5" id="KW-0433">Leucine-rich repeat</keyword>
<dbReference type="GO" id="GO:0005524">
    <property type="term" value="F:ATP binding"/>
    <property type="evidence" value="ECO:0007669"/>
    <property type="project" value="UniProtKB-KW"/>
</dbReference>
<dbReference type="InterPro" id="IPR002182">
    <property type="entry name" value="NB-ARC"/>
</dbReference>
<dbReference type="Pfam" id="PF23598">
    <property type="entry name" value="LRR_14"/>
    <property type="match status" value="1"/>
</dbReference>
<evidence type="ECO:0000256" key="10">
    <source>
        <dbReference type="ARBA" id="ARBA00022840"/>
    </source>
</evidence>
<dbReference type="PRINTS" id="PR00364">
    <property type="entry name" value="DISEASERSIST"/>
</dbReference>
<evidence type="ECO:0000256" key="2">
    <source>
        <dbReference type="ARBA" id="ARBA00004496"/>
    </source>
</evidence>
<evidence type="ECO:0000256" key="7">
    <source>
        <dbReference type="ARBA" id="ARBA00022737"/>
    </source>
</evidence>
<evidence type="ECO:0000256" key="11">
    <source>
        <dbReference type="SAM" id="Coils"/>
    </source>
</evidence>
<evidence type="ECO:0000259" key="12">
    <source>
        <dbReference type="Pfam" id="PF00931"/>
    </source>
</evidence>
<keyword evidence="8" id="KW-0547">Nucleotide-binding</keyword>
<accession>A0AAD4JF04</accession>
<feature type="domain" description="Disease resistance R13L4/SHOC-2-like LRR" evidence="14">
    <location>
        <begin position="542"/>
        <end position="725"/>
    </location>
</feature>
<comment type="similarity">
    <text evidence="3">Belongs to the disease resistance NB-LRR family.</text>
</comment>
<dbReference type="InterPro" id="IPR027417">
    <property type="entry name" value="P-loop_NTPase"/>
</dbReference>
<name>A0AAD4JF04_PERFH</name>
<dbReference type="InterPro" id="IPR032675">
    <property type="entry name" value="LRR_dom_sf"/>
</dbReference>
<protein>
    <submittedName>
        <fullName evidence="15">Uncharacterized protein</fullName>
    </submittedName>
</protein>
<feature type="domain" description="Disease resistance protein winged helix" evidence="13">
    <location>
        <begin position="406"/>
        <end position="476"/>
    </location>
</feature>
<dbReference type="AlphaFoldDB" id="A0AAD4JF04"/>